<evidence type="ECO:0000256" key="5">
    <source>
        <dbReference type="ARBA" id="ARBA00022801"/>
    </source>
</evidence>
<dbReference type="Proteomes" id="UP000557307">
    <property type="component" value="Unassembled WGS sequence"/>
</dbReference>
<evidence type="ECO:0000256" key="4">
    <source>
        <dbReference type="ARBA" id="ARBA00022729"/>
    </source>
</evidence>
<proteinExistence type="inferred from homology"/>
<comment type="similarity">
    <text evidence="1">Belongs to the peptidase M43B family.</text>
</comment>
<dbReference type="SUPFAM" id="SSF55486">
    <property type="entry name" value="Metalloproteases ('zincins'), catalytic domain"/>
    <property type="match status" value="1"/>
</dbReference>
<name>A0A840TTN3_9BACT</name>
<reference evidence="11 12" key="1">
    <citation type="submission" date="2020-08" db="EMBL/GenBank/DDBJ databases">
        <title>Genomic Encyclopedia of Type Strains, Phase IV (KMG-IV): sequencing the most valuable type-strain genomes for metagenomic binning, comparative biology and taxonomic classification.</title>
        <authorList>
            <person name="Goeker M."/>
        </authorList>
    </citation>
    <scope>NUCLEOTIDE SEQUENCE [LARGE SCALE GENOMIC DNA]</scope>
    <source>
        <strain evidence="11 12">DSM 105074</strain>
    </source>
</reference>
<dbReference type="Gene3D" id="3.40.390.10">
    <property type="entry name" value="Collagenase (Catalytic Domain)"/>
    <property type="match status" value="1"/>
</dbReference>
<keyword evidence="6" id="KW-0862">Zinc</keyword>
<evidence type="ECO:0000313" key="12">
    <source>
        <dbReference type="Proteomes" id="UP000557307"/>
    </source>
</evidence>
<evidence type="ECO:0000256" key="7">
    <source>
        <dbReference type="ARBA" id="ARBA00023049"/>
    </source>
</evidence>
<dbReference type="GO" id="GO:0006508">
    <property type="term" value="P:proteolysis"/>
    <property type="evidence" value="ECO:0007669"/>
    <property type="project" value="UniProtKB-KW"/>
</dbReference>
<dbReference type="Gene3D" id="2.60.40.10">
    <property type="entry name" value="Immunoglobulins"/>
    <property type="match status" value="1"/>
</dbReference>
<keyword evidence="2" id="KW-0645">Protease</keyword>
<dbReference type="PANTHER" id="PTHR47466">
    <property type="match status" value="1"/>
</dbReference>
<evidence type="ECO:0000256" key="1">
    <source>
        <dbReference type="ARBA" id="ARBA00008721"/>
    </source>
</evidence>
<dbReference type="Pfam" id="PF05572">
    <property type="entry name" value="Peptidase_M43"/>
    <property type="match status" value="1"/>
</dbReference>
<keyword evidence="12" id="KW-1185">Reference proteome</keyword>
<dbReference type="PANTHER" id="PTHR47466:SF1">
    <property type="entry name" value="METALLOPROTEASE MEP1 (AFU_ORTHOLOGUE AFUA_1G07730)-RELATED"/>
    <property type="match status" value="1"/>
</dbReference>
<evidence type="ECO:0000259" key="10">
    <source>
        <dbReference type="PROSITE" id="PS50835"/>
    </source>
</evidence>
<keyword evidence="5" id="KW-0378">Hydrolase</keyword>
<sequence>MKHIALLLLTSLTIRVAAQAPVISDSLLPCGVTDSFLTKQIDPQVLKQMNSQWEEYSKRSTAKGRLSAEDPVLVVPVIFHIAHRGEALGSGSNLSEGRIQAALAILNNIFRARGKYASANDTRIEFVLANCSGIDRADASGVPNFLNLGVNYYDYNQIQQVTALFGTYQDKVVNIYVSHSISGASGFAYYGGDIFITTGEFPNATGYNASARVFAHEMGHSLFLHHTFQGDNSCSGCPSENVICPVNTNPLTDGDQVADTSPHRVQDLGFDTPETALNPCTDAPFGIGTIRNHMAYGNNADRFTPGQIARMRFFLETYLTKWIYSDAIPTPNNQLSLWSVPASVCANSSVTVGFNNNSGSSNPVFLIQKGDDVVQYVDISTNPASFIFPESAFGSIYFNLSSGNDYRIRVVAGCNSQLSQAIQVNNGAIYAALIVDANNQLLPNTDDDQNISLSRCPGSSLTLKARLTNLQNNIEVPLPESDLTNFTYQWTLDGAPLAGATGISYAASGNGVYRYAVTSSLCTSQSKTSKSATLSSNAMASSTTSGAYGGRLPLERQCTGSTVNLYSTYASNSASYTWYKDGIAIPGETRRTFIAGNKGTYRVIASDGSCIISVPGDDGVALNFSSVLENHIFTRKLTTSGFIEVKDSLVCRDYMFMFGADFWPEGANGQRTRWAEGLSYQWLRNGVEIQSATYLNYSTNLEGIYSLRIRQGTCESISNSKSLYKSDKAQKPEILTPTSFGNGVSYYLHLKYATNQEWFKDDQPLNNRDDSLLVSTPGVYKVRKSFSQCAIDSDPVLVSFGNTLSPMISARDSVRLVCNSASSPALLYLEQKFFQSTSGLSYRWMKDGIDLPLSDPYADKDTILIFQNGVYQLRVSNGLASGVSNPIRVSSVSNQTVQLSSLNGQLTSCNGTSIRLTFPSTSLVNPVLTWMKDDVLIPGQSNSWLNAQQSGIYTASYQGNGCTITSEPIQVTVGGPLSLATLTGSQAIRVGENANLLLSSTVQPPFYYKLSDGSEYYPQTNSHTSVKAPSVSTTYTLINFGTPCGLGNTAGVAQIDVTNCLAGTTNYTLNSGLWSNPYIWSCGSVPTVLDPVRVNSAHTIYLQEGNEARSKSIELQGQLEHGSNSNLHIGQN</sequence>
<dbReference type="RefSeq" id="WP_184172753.1">
    <property type="nucleotide sequence ID" value="NZ_JACHGF010000002.1"/>
</dbReference>
<evidence type="ECO:0000313" key="11">
    <source>
        <dbReference type="EMBL" id="MBB5283398.1"/>
    </source>
</evidence>
<dbReference type="InterPro" id="IPR013783">
    <property type="entry name" value="Ig-like_fold"/>
</dbReference>
<keyword evidence="7" id="KW-0482">Metalloprotease</keyword>
<dbReference type="PROSITE" id="PS50835">
    <property type="entry name" value="IG_LIKE"/>
    <property type="match status" value="1"/>
</dbReference>
<dbReference type="AlphaFoldDB" id="A0A840TTN3"/>
<evidence type="ECO:0000256" key="9">
    <source>
        <dbReference type="SAM" id="SignalP"/>
    </source>
</evidence>
<keyword evidence="8" id="KW-1015">Disulfide bond</keyword>
<evidence type="ECO:0000256" key="2">
    <source>
        <dbReference type="ARBA" id="ARBA00022670"/>
    </source>
</evidence>
<dbReference type="GO" id="GO:0008237">
    <property type="term" value="F:metallopeptidase activity"/>
    <property type="evidence" value="ECO:0007669"/>
    <property type="project" value="UniProtKB-KW"/>
</dbReference>
<evidence type="ECO:0000256" key="6">
    <source>
        <dbReference type="ARBA" id="ARBA00022833"/>
    </source>
</evidence>
<dbReference type="InterPro" id="IPR008754">
    <property type="entry name" value="Peptidase_M43"/>
</dbReference>
<protein>
    <recommendedName>
        <fullName evidence="10">Ig-like domain-containing protein</fullName>
    </recommendedName>
</protein>
<accession>A0A840TTN3</accession>
<feature type="chain" id="PRO_5032607950" description="Ig-like domain-containing protein" evidence="9">
    <location>
        <begin position="21"/>
        <end position="1132"/>
    </location>
</feature>
<feature type="signal peptide" evidence="9">
    <location>
        <begin position="1"/>
        <end position="20"/>
    </location>
</feature>
<comment type="caution">
    <text evidence="11">The sequence shown here is derived from an EMBL/GenBank/DDBJ whole genome shotgun (WGS) entry which is preliminary data.</text>
</comment>
<organism evidence="11 12">
    <name type="scientific">Rhabdobacter roseus</name>
    <dbReference type="NCBI Taxonomy" id="1655419"/>
    <lineage>
        <taxon>Bacteria</taxon>
        <taxon>Pseudomonadati</taxon>
        <taxon>Bacteroidota</taxon>
        <taxon>Cytophagia</taxon>
        <taxon>Cytophagales</taxon>
        <taxon>Cytophagaceae</taxon>
        <taxon>Rhabdobacter</taxon>
    </lineage>
</organism>
<dbReference type="InterPro" id="IPR024079">
    <property type="entry name" value="MetalloPept_cat_dom_sf"/>
</dbReference>
<feature type="domain" description="Ig-like" evidence="10">
    <location>
        <begin position="795"/>
        <end position="890"/>
    </location>
</feature>
<evidence type="ECO:0000256" key="3">
    <source>
        <dbReference type="ARBA" id="ARBA00022723"/>
    </source>
</evidence>
<dbReference type="GO" id="GO:0046872">
    <property type="term" value="F:metal ion binding"/>
    <property type="evidence" value="ECO:0007669"/>
    <property type="project" value="UniProtKB-KW"/>
</dbReference>
<dbReference type="InterPro" id="IPR007110">
    <property type="entry name" value="Ig-like_dom"/>
</dbReference>
<gene>
    <name evidence="11" type="ORF">HNQ92_001524</name>
</gene>
<dbReference type="EMBL" id="JACHGF010000002">
    <property type="protein sequence ID" value="MBB5283398.1"/>
    <property type="molecule type" value="Genomic_DNA"/>
</dbReference>
<keyword evidence="4 9" id="KW-0732">Signal</keyword>
<evidence type="ECO:0000256" key="8">
    <source>
        <dbReference type="ARBA" id="ARBA00023157"/>
    </source>
</evidence>
<keyword evidence="3" id="KW-0479">Metal-binding</keyword>